<evidence type="ECO:0000256" key="9">
    <source>
        <dbReference type="ARBA" id="ARBA00023209"/>
    </source>
</evidence>
<dbReference type="SMART" id="SM00155">
    <property type="entry name" value="PLDc"/>
    <property type="match status" value="2"/>
</dbReference>
<keyword evidence="8 11" id="KW-0472">Membrane</keyword>
<comment type="caution">
    <text evidence="11">Lacks conserved residue(s) required for the propagation of feature annotation.</text>
</comment>
<evidence type="ECO:0000256" key="7">
    <source>
        <dbReference type="ARBA" id="ARBA00023098"/>
    </source>
</evidence>
<evidence type="ECO:0000256" key="10">
    <source>
        <dbReference type="ARBA" id="ARBA00023264"/>
    </source>
</evidence>
<dbReference type="CDD" id="cd09112">
    <property type="entry name" value="PLDc_CLS_2"/>
    <property type="match status" value="1"/>
</dbReference>
<dbReference type="Gene3D" id="3.30.870.10">
    <property type="entry name" value="Endonuclease Chain A"/>
    <property type="match status" value="2"/>
</dbReference>
<comment type="function">
    <text evidence="11">Catalyzes the reversible phosphatidyl group transfer from one phosphatidylglycerol molecule to another to form cardiolipin (CL) (diphosphatidylglycerol) and glycerol.</text>
</comment>
<accession>A0A117I059</accession>
<keyword evidence="9 11" id="KW-0594">Phospholipid biosynthesis</keyword>
<feature type="active site" evidence="11">
    <location>
        <position position="404"/>
    </location>
</feature>
<keyword evidence="7 11" id="KW-0443">Lipid metabolism</keyword>
<evidence type="ECO:0000256" key="2">
    <source>
        <dbReference type="ARBA" id="ARBA00022516"/>
    </source>
</evidence>
<keyword evidence="4 11" id="KW-0812">Transmembrane</keyword>
<dbReference type="EMBL" id="BCNV01000001">
    <property type="protein sequence ID" value="GAS80120.1"/>
    <property type="molecule type" value="Genomic_DNA"/>
</dbReference>
<evidence type="ECO:0000259" key="13">
    <source>
        <dbReference type="PROSITE" id="PS50035"/>
    </source>
</evidence>
<dbReference type="InterPro" id="IPR022924">
    <property type="entry name" value="Cardiolipin_synthase"/>
</dbReference>
<organism evidence="14 15">
    <name type="scientific">Paenibacillus amylolyticus</name>
    <dbReference type="NCBI Taxonomy" id="1451"/>
    <lineage>
        <taxon>Bacteria</taxon>
        <taxon>Bacillati</taxon>
        <taxon>Bacillota</taxon>
        <taxon>Bacilli</taxon>
        <taxon>Bacillales</taxon>
        <taxon>Paenibacillaceae</taxon>
        <taxon>Paenibacillus</taxon>
    </lineage>
</organism>
<dbReference type="PANTHER" id="PTHR21248:SF20">
    <property type="entry name" value="CARDIOLIPIN SYNTHASE YWIE-RELATED"/>
    <property type="match status" value="1"/>
</dbReference>
<evidence type="ECO:0000313" key="15">
    <source>
        <dbReference type="Proteomes" id="UP000069697"/>
    </source>
</evidence>
<dbReference type="RefSeq" id="WP_062833060.1">
    <property type="nucleotide sequence ID" value="NZ_BCNV01000001.1"/>
</dbReference>
<feature type="active site" evidence="11">
    <location>
        <position position="399"/>
    </location>
</feature>
<dbReference type="HAMAP" id="MF_01916">
    <property type="entry name" value="Cardiolipin_synth_Cls"/>
    <property type="match status" value="1"/>
</dbReference>
<evidence type="ECO:0000256" key="1">
    <source>
        <dbReference type="ARBA" id="ARBA00022475"/>
    </source>
</evidence>
<dbReference type="PANTHER" id="PTHR21248">
    <property type="entry name" value="CARDIOLIPIN SYNTHASE"/>
    <property type="match status" value="1"/>
</dbReference>
<evidence type="ECO:0000256" key="3">
    <source>
        <dbReference type="ARBA" id="ARBA00022679"/>
    </source>
</evidence>
<reference evidence="15" key="2">
    <citation type="submission" date="2016-01" db="EMBL/GenBank/DDBJ databases">
        <title>Draft Genome Sequence of Paenibacillus amylolyticus Heshi-A3 that Was Isolated from Fermented Rice Bran with Aging Salted Mackerel, Which Was Named Heshiko as Traditional Fermented Seafood in Japan.</title>
        <authorList>
            <person name="Akuzawa S."/>
            <person name="Nakagawa J."/>
            <person name="Kanekatsu T."/>
            <person name="Kubota E."/>
            <person name="Ohtake R."/>
            <person name="Suzuki T."/>
            <person name="Kanesaki Y."/>
        </authorList>
    </citation>
    <scope>NUCLEOTIDE SEQUENCE [LARGE SCALE GENOMIC DNA]</scope>
    <source>
        <strain evidence="15">Heshi-A3</strain>
    </source>
</reference>
<feature type="active site" evidence="11">
    <location>
        <position position="220"/>
    </location>
</feature>
<gene>
    <name evidence="14" type="ORF">PAHA3_0184</name>
</gene>
<evidence type="ECO:0000256" key="5">
    <source>
        <dbReference type="ARBA" id="ARBA00022737"/>
    </source>
</evidence>
<evidence type="ECO:0000256" key="11">
    <source>
        <dbReference type="HAMAP-Rule" id="MF_01916"/>
    </source>
</evidence>
<dbReference type="InterPro" id="IPR001736">
    <property type="entry name" value="PLipase_D/transphosphatidylase"/>
</dbReference>
<feature type="active site" evidence="11">
    <location>
        <position position="397"/>
    </location>
</feature>
<dbReference type="EC" id="2.7.8.-" evidence="11 12"/>
<comment type="similarity">
    <text evidence="11">Belongs to the phospholipase D family. Cardiolipin synthase subfamily.</text>
</comment>
<evidence type="ECO:0000256" key="4">
    <source>
        <dbReference type="ARBA" id="ARBA00022692"/>
    </source>
</evidence>
<dbReference type="GO" id="GO:0005886">
    <property type="term" value="C:plasma membrane"/>
    <property type="evidence" value="ECO:0007669"/>
    <property type="project" value="UniProtKB-SubCell"/>
</dbReference>
<dbReference type="AlphaFoldDB" id="A0A117I059"/>
<dbReference type="FunFam" id="3.30.870.10:FF:000014">
    <property type="entry name" value="Cardiolipin synthase"/>
    <property type="match status" value="1"/>
</dbReference>
<keyword evidence="6 11" id="KW-1133">Transmembrane helix</keyword>
<dbReference type="InterPro" id="IPR025202">
    <property type="entry name" value="PLD-like_dom"/>
</dbReference>
<evidence type="ECO:0000256" key="12">
    <source>
        <dbReference type="NCBIfam" id="TIGR04265"/>
    </source>
</evidence>
<protein>
    <recommendedName>
        <fullName evidence="11 12">Cardiolipin synthase</fullName>
        <shortName evidence="11">CL synthase</shortName>
        <ecNumber evidence="11 12">2.7.8.-</ecNumber>
    </recommendedName>
</protein>
<reference evidence="14 15" key="1">
    <citation type="journal article" date="2016" name="Genome Announc.">
        <title>Draft Genome Sequence of Paenibacillus amylolyticus Heshi-A3, Isolated from Fermented Rice Bran in a Japanese Fermented Seafood Dish.</title>
        <authorList>
            <person name="Akuzawa S."/>
            <person name="Nagaoka J."/>
            <person name="Kanekatsu M."/>
            <person name="Kubota E."/>
            <person name="Ohtake R."/>
            <person name="Suzuki T."/>
            <person name="Kanesaki Y."/>
        </authorList>
    </citation>
    <scope>NUCLEOTIDE SEQUENCE [LARGE SCALE GENOMIC DNA]</scope>
    <source>
        <strain evidence="14 15">Heshi-A3</strain>
    </source>
</reference>
<proteinExistence type="inferred from homology"/>
<feature type="domain" description="PLD phosphodiesterase" evidence="13">
    <location>
        <begin position="392"/>
        <end position="419"/>
    </location>
</feature>
<dbReference type="CDD" id="cd09110">
    <property type="entry name" value="PLDc_CLS_1"/>
    <property type="match status" value="1"/>
</dbReference>
<dbReference type="Proteomes" id="UP000069697">
    <property type="component" value="Unassembled WGS sequence"/>
</dbReference>
<feature type="domain" description="PLD phosphodiesterase" evidence="13">
    <location>
        <begin position="213"/>
        <end position="240"/>
    </location>
</feature>
<sequence>MFWLVIILVVFIFQAATILLLEFRNPAKAVAWLFILFCVPLVGFVVYYFVAQDYNKRKKLRKGGSRIFREMRETIWEQARIIGDVEQMPGNRYNHQHRLFNLLSHLSESPITGCNHSTVLTNGEEAFTAMLKEMEKAEHHLHVEFYIFRDDVISTKFQDVMIRKAQEGVKVRFICDGLGSHKMSWSFIRKLQDAGVEFHYFLPPLIATIDRRVNYRNHRKIVVVDGQVGFVGGINVGDDYLGKYPEIGFWRDTHVQIEGDAVYFLQSTFLNDWKLASGERITEPQLAELFPPHICSGEERIQILASGPDQDWDAIQEMCFGAISVACDRIYITTPYFIPDPALYEALKTAAVSGVDVKIIIPYQSDSKLVHLASLSYVEELLRAGVQFFQYRKGFVHAKVMIVDELLATVGTANMDMRSFFCNFEMTAVLFETSPIHRLVADFERDLKECSKIDLKVFQGRSRGQKGAEMLSRMLSPLL</sequence>
<dbReference type="GO" id="GO:0032049">
    <property type="term" value="P:cardiolipin biosynthetic process"/>
    <property type="evidence" value="ECO:0007669"/>
    <property type="project" value="UniProtKB-UniRule"/>
</dbReference>
<feature type="transmembrane region" description="Helical" evidence="11">
    <location>
        <begin position="30"/>
        <end position="51"/>
    </location>
</feature>
<dbReference type="SUPFAM" id="SSF56024">
    <property type="entry name" value="Phospholipase D/nuclease"/>
    <property type="match status" value="2"/>
</dbReference>
<evidence type="ECO:0000313" key="14">
    <source>
        <dbReference type="EMBL" id="GAS80120.1"/>
    </source>
</evidence>
<evidence type="ECO:0000256" key="6">
    <source>
        <dbReference type="ARBA" id="ARBA00022989"/>
    </source>
</evidence>
<dbReference type="GO" id="GO:0008808">
    <property type="term" value="F:cardiolipin synthase activity"/>
    <property type="evidence" value="ECO:0007669"/>
    <property type="project" value="UniProtKB-UniRule"/>
</dbReference>
<comment type="caution">
    <text evidence="14">The sequence shown here is derived from an EMBL/GenBank/DDBJ whole genome shotgun (WGS) entry which is preliminary data.</text>
</comment>
<comment type="subcellular location">
    <subcellularLocation>
        <location evidence="11">Cell membrane</location>
        <topology evidence="11">Multi-pass membrane protein</topology>
    </subcellularLocation>
</comment>
<dbReference type="InterPro" id="IPR030874">
    <property type="entry name" value="Cardiolipin_synth_Firmi"/>
</dbReference>
<keyword evidence="3 11" id="KW-0808">Transferase</keyword>
<evidence type="ECO:0000256" key="8">
    <source>
        <dbReference type="ARBA" id="ARBA00023136"/>
    </source>
</evidence>
<feature type="active site" evidence="11">
    <location>
        <position position="218"/>
    </location>
</feature>
<dbReference type="Pfam" id="PF13091">
    <property type="entry name" value="PLDc_2"/>
    <property type="match status" value="2"/>
</dbReference>
<keyword evidence="5" id="KW-0677">Repeat</keyword>
<comment type="catalytic activity">
    <reaction evidence="11">
        <text>2 a 1,2-diacyl-sn-glycero-3-phospho-(1'-sn-glycerol) = a cardiolipin + glycerol</text>
        <dbReference type="Rhea" id="RHEA:31451"/>
        <dbReference type="ChEBI" id="CHEBI:17754"/>
        <dbReference type="ChEBI" id="CHEBI:62237"/>
        <dbReference type="ChEBI" id="CHEBI:64716"/>
    </reaction>
</comment>
<feature type="active site" evidence="11">
    <location>
        <position position="225"/>
    </location>
</feature>
<keyword evidence="10 11" id="KW-1208">Phospholipid metabolism</keyword>
<dbReference type="PROSITE" id="PS50035">
    <property type="entry name" value="PLD"/>
    <property type="match status" value="2"/>
</dbReference>
<name>A0A117I059_PAEAM</name>
<keyword evidence="1 11" id="KW-1003">Cell membrane</keyword>
<keyword evidence="2 11" id="KW-0444">Lipid biosynthesis</keyword>
<dbReference type="NCBIfam" id="TIGR04265">
    <property type="entry name" value="bac_cardiolipin"/>
    <property type="match status" value="1"/>
</dbReference>